<evidence type="ECO:0000313" key="2">
    <source>
        <dbReference type="Proteomes" id="UP000215335"/>
    </source>
</evidence>
<evidence type="ECO:0000313" key="1">
    <source>
        <dbReference type="EMBL" id="OXU20033.1"/>
    </source>
</evidence>
<feature type="non-terminal residue" evidence="1">
    <location>
        <position position="1"/>
    </location>
</feature>
<organism evidence="1 2">
    <name type="scientific">Trichomalopsis sarcophagae</name>
    <dbReference type="NCBI Taxonomy" id="543379"/>
    <lineage>
        <taxon>Eukaryota</taxon>
        <taxon>Metazoa</taxon>
        <taxon>Ecdysozoa</taxon>
        <taxon>Arthropoda</taxon>
        <taxon>Hexapoda</taxon>
        <taxon>Insecta</taxon>
        <taxon>Pterygota</taxon>
        <taxon>Neoptera</taxon>
        <taxon>Endopterygota</taxon>
        <taxon>Hymenoptera</taxon>
        <taxon>Apocrita</taxon>
        <taxon>Proctotrupomorpha</taxon>
        <taxon>Chalcidoidea</taxon>
        <taxon>Pteromalidae</taxon>
        <taxon>Pteromalinae</taxon>
        <taxon>Trichomalopsis</taxon>
    </lineage>
</organism>
<dbReference type="EMBL" id="NNAY01003065">
    <property type="protein sequence ID" value="OXU20033.1"/>
    <property type="molecule type" value="Genomic_DNA"/>
</dbReference>
<proteinExistence type="predicted"/>
<name>A0A232ENT7_9HYME</name>
<sequence>KASSHVGEVIVGTDVKLLQDGHNQEIRPTQVAYKANSEDTCVQRLDLQSRDLADLNQLWVEHQKLKDPFLRRTGNPLRVEMYTKQALDAISNQKDIVLHLDATVRHEVGILKLDHMITCEYDTTSISNWLNDYKQFILNEKKNGHWQKL</sequence>
<accession>A0A232ENT7</accession>
<dbReference type="Proteomes" id="UP000215335">
    <property type="component" value="Unassembled WGS sequence"/>
</dbReference>
<protein>
    <submittedName>
        <fullName evidence="1">Uncharacterized protein</fullName>
    </submittedName>
</protein>
<comment type="caution">
    <text evidence="1">The sequence shown here is derived from an EMBL/GenBank/DDBJ whole genome shotgun (WGS) entry which is preliminary data.</text>
</comment>
<reference evidence="1 2" key="1">
    <citation type="journal article" date="2017" name="Curr. Biol.">
        <title>The Evolution of Venom by Co-option of Single-Copy Genes.</title>
        <authorList>
            <person name="Martinson E.O."/>
            <person name="Mrinalini"/>
            <person name="Kelkar Y.D."/>
            <person name="Chang C.H."/>
            <person name="Werren J.H."/>
        </authorList>
    </citation>
    <scope>NUCLEOTIDE SEQUENCE [LARGE SCALE GENOMIC DNA]</scope>
    <source>
        <strain evidence="1 2">Alberta</strain>
        <tissue evidence="1">Whole body</tissue>
    </source>
</reference>
<gene>
    <name evidence="1" type="ORF">TSAR_003268</name>
</gene>
<keyword evidence="2" id="KW-1185">Reference proteome</keyword>
<dbReference type="AlphaFoldDB" id="A0A232ENT7"/>